<evidence type="ECO:0000256" key="2">
    <source>
        <dbReference type="ARBA" id="ARBA00006181"/>
    </source>
</evidence>
<dbReference type="Gene3D" id="2.30.30.210">
    <property type="entry name" value="Ribonuclease P/MRP, subunit p29"/>
    <property type="match status" value="1"/>
</dbReference>
<dbReference type="PANTHER" id="PTHR13348:SF0">
    <property type="entry name" value="RIBONUCLEASE P PROTEIN SUBUNIT P29"/>
    <property type="match status" value="1"/>
</dbReference>
<evidence type="ECO:0000256" key="1">
    <source>
        <dbReference type="ARBA" id="ARBA00004123"/>
    </source>
</evidence>
<accession>A0A507BUC2</accession>
<comment type="subcellular location">
    <subcellularLocation>
        <location evidence="1">Nucleus</location>
    </subcellularLocation>
</comment>
<evidence type="ECO:0000313" key="5">
    <source>
        <dbReference type="Proteomes" id="UP000319731"/>
    </source>
</evidence>
<dbReference type="SMART" id="SM00538">
    <property type="entry name" value="POP4"/>
    <property type="match status" value="1"/>
</dbReference>
<dbReference type="GO" id="GO:0000172">
    <property type="term" value="C:ribonuclease MRP complex"/>
    <property type="evidence" value="ECO:0007669"/>
    <property type="project" value="InterPro"/>
</dbReference>
<dbReference type="Pfam" id="PF01868">
    <property type="entry name" value="RNase_P-MRP_p29"/>
    <property type="match status" value="1"/>
</dbReference>
<dbReference type="STRING" id="1806994.A0A507BUC2"/>
<dbReference type="Proteomes" id="UP000319731">
    <property type="component" value="Unassembled WGS sequence"/>
</dbReference>
<dbReference type="InterPro" id="IPR036980">
    <property type="entry name" value="RNase_P/MRP_Rpp29_sf"/>
</dbReference>
<proteinExistence type="inferred from homology"/>
<organism evidence="4 5">
    <name type="scientific">Synchytrium microbalum</name>
    <dbReference type="NCBI Taxonomy" id="1806994"/>
    <lineage>
        <taxon>Eukaryota</taxon>
        <taxon>Fungi</taxon>
        <taxon>Fungi incertae sedis</taxon>
        <taxon>Chytridiomycota</taxon>
        <taxon>Chytridiomycota incertae sedis</taxon>
        <taxon>Chytridiomycetes</taxon>
        <taxon>Synchytriales</taxon>
        <taxon>Synchytriaceae</taxon>
        <taxon>Synchytrium</taxon>
    </lineage>
</organism>
<dbReference type="GeneID" id="42005151"/>
<dbReference type="GO" id="GO:0005634">
    <property type="term" value="C:nucleus"/>
    <property type="evidence" value="ECO:0007669"/>
    <property type="project" value="UniProtKB-SubCell"/>
</dbReference>
<dbReference type="SUPFAM" id="SSF101744">
    <property type="entry name" value="Rof/RNase P subunit-like"/>
    <property type="match status" value="1"/>
</dbReference>
<keyword evidence="5" id="KW-1185">Reference proteome</keyword>
<dbReference type="GO" id="GO:0030677">
    <property type="term" value="C:ribonuclease P complex"/>
    <property type="evidence" value="ECO:0007669"/>
    <property type="project" value="InterPro"/>
</dbReference>
<dbReference type="GO" id="GO:0033204">
    <property type="term" value="F:ribonuclease P RNA binding"/>
    <property type="evidence" value="ECO:0007669"/>
    <property type="project" value="InterPro"/>
</dbReference>
<dbReference type="AlphaFoldDB" id="A0A507BUC2"/>
<feature type="region of interest" description="Disordered" evidence="3">
    <location>
        <begin position="1"/>
        <end position="59"/>
    </location>
</feature>
<reference evidence="4 5" key="1">
    <citation type="journal article" date="2019" name="Sci. Rep.">
        <title>Comparative genomics of chytrid fungi reveal insights into the obligate biotrophic and pathogenic lifestyle of Synchytrium endobioticum.</title>
        <authorList>
            <person name="van de Vossenberg B.T.L.H."/>
            <person name="Warris S."/>
            <person name="Nguyen H.D.T."/>
            <person name="van Gent-Pelzer M.P.E."/>
            <person name="Joly D.L."/>
            <person name="van de Geest H.C."/>
            <person name="Bonants P.J.M."/>
            <person name="Smith D.S."/>
            <person name="Levesque C.A."/>
            <person name="van der Lee T.A.J."/>
        </authorList>
    </citation>
    <scope>NUCLEOTIDE SEQUENCE [LARGE SCALE GENOMIC DNA]</scope>
    <source>
        <strain evidence="4 5">JEL517</strain>
    </source>
</reference>
<comment type="caution">
    <text evidence="4">The sequence shown here is derived from an EMBL/GenBank/DDBJ whole genome shotgun (WGS) entry which is preliminary data.</text>
</comment>
<feature type="compositionally biased region" description="Polar residues" evidence="3">
    <location>
        <begin position="26"/>
        <end position="38"/>
    </location>
</feature>
<dbReference type="InterPro" id="IPR023534">
    <property type="entry name" value="Rof/RNase_P-like"/>
</dbReference>
<sequence length="266" mass="29800">MNPSTGKKRGDPSTPSSPRQYKRQRTIATPTDSSTATLSAPLPDTITNDLGLDKHPQPSGPYLPSLLTTLVNPKIASPESAFSSKVKDRYLSLDNPPRDAAKRKAARLRSKKLRQGKNKKEKLNASDKRRLGVYDVPKEQCKYKLFEPLHELWNQYMKDLLGDSNNIVAAIALPKILKADFHGCLLTVIRSKCPSYIGTTGILFKETEKLFHLVTADDQVKLIPKSNSVFSFSLNTTVFTLFGNHLMSRASERAAKKYKYKFTMDL</sequence>
<dbReference type="RefSeq" id="XP_031024162.1">
    <property type="nucleotide sequence ID" value="XM_031169854.1"/>
</dbReference>
<gene>
    <name evidence="4" type="ORF">SmJEL517_g03926</name>
</gene>
<protein>
    <submittedName>
        <fullName evidence="4">Uncharacterized protein</fullName>
    </submittedName>
</protein>
<dbReference type="PANTHER" id="PTHR13348">
    <property type="entry name" value="RIBONUCLEASE P SUBUNIT P29"/>
    <property type="match status" value="1"/>
</dbReference>
<dbReference type="InterPro" id="IPR016848">
    <property type="entry name" value="RNase_P/MRP_Rpp29-subunit"/>
</dbReference>
<dbReference type="GO" id="GO:0001682">
    <property type="term" value="P:tRNA 5'-leader removal"/>
    <property type="evidence" value="ECO:0007669"/>
    <property type="project" value="InterPro"/>
</dbReference>
<dbReference type="EMBL" id="QEAO01000023">
    <property type="protein sequence ID" value="TPX33090.1"/>
    <property type="molecule type" value="Genomic_DNA"/>
</dbReference>
<dbReference type="OrthoDB" id="124041at2759"/>
<comment type="similarity">
    <text evidence="2">Belongs to the eukaryotic/archaeal RNase P protein component 1 family.</text>
</comment>
<evidence type="ECO:0000313" key="4">
    <source>
        <dbReference type="EMBL" id="TPX33090.1"/>
    </source>
</evidence>
<evidence type="ECO:0000256" key="3">
    <source>
        <dbReference type="SAM" id="MobiDB-lite"/>
    </source>
</evidence>
<name>A0A507BUC2_9FUNG</name>
<dbReference type="GO" id="GO:0006364">
    <property type="term" value="P:rRNA processing"/>
    <property type="evidence" value="ECO:0007669"/>
    <property type="project" value="TreeGrafter"/>
</dbReference>
<dbReference type="InterPro" id="IPR002730">
    <property type="entry name" value="Rpp29/RNP1"/>
</dbReference>